<dbReference type="Proteomes" id="UP000177932">
    <property type="component" value="Unassembled WGS sequence"/>
</dbReference>
<name>A0A1G2H440_9BACT</name>
<comment type="caution">
    <text evidence="1">The sequence shown here is derived from an EMBL/GenBank/DDBJ whole genome shotgun (WGS) entry which is preliminary data.</text>
</comment>
<protein>
    <submittedName>
        <fullName evidence="1">Uncharacterized protein</fullName>
    </submittedName>
</protein>
<sequence length="191" mass="22089">MGGFFPIFDKIRFFEGRAAMTQKSFSSMHGIALPKTRESYPLNIGGVDTLVAHCSDPRFQEAFQLFILEELELKPGSYDPIVIPGASQLLTFADSFPKFASGFTRSMEFLVKAHHLKRTVIIMHEDCLWYSEFVPKFVTRHMNPRDRQISDLLKTKKLIEEKFPRQMQIEMFYASIQPPDRVTFSEIKEGK</sequence>
<organism evidence="1 2">
    <name type="scientific">Candidatus Spechtbacteria bacterium RIFCSPHIGHO2_01_FULL_43_30</name>
    <dbReference type="NCBI Taxonomy" id="1802158"/>
    <lineage>
        <taxon>Bacteria</taxon>
        <taxon>Candidatus Spechtiibacteriota</taxon>
    </lineage>
</organism>
<dbReference type="AlphaFoldDB" id="A0A1G2H440"/>
<proteinExistence type="predicted"/>
<evidence type="ECO:0000313" key="1">
    <source>
        <dbReference type="EMBL" id="OGZ57265.1"/>
    </source>
</evidence>
<accession>A0A1G2H440</accession>
<evidence type="ECO:0000313" key="2">
    <source>
        <dbReference type="Proteomes" id="UP000177932"/>
    </source>
</evidence>
<dbReference type="STRING" id="1802158.A2827_01525"/>
<reference evidence="1 2" key="1">
    <citation type="journal article" date="2016" name="Nat. Commun.">
        <title>Thousands of microbial genomes shed light on interconnected biogeochemical processes in an aquifer system.</title>
        <authorList>
            <person name="Anantharaman K."/>
            <person name="Brown C.T."/>
            <person name="Hug L.A."/>
            <person name="Sharon I."/>
            <person name="Castelle C.J."/>
            <person name="Probst A.J."/>
            <person name="Thomas B.C."/>
            <person name="Singh A."/>
            <person name="Wilkins M.J."/>
            <person name="Karaoz U."/>
            <person name="Brodie E.L."/>
            <person name="Williams K.H."/>
            <person name="Hubbard S.S."/>
            <person name="Banfield J.F."/>
        </authorList>
    </citation>
    <scope>NUCLEOTIDE SEQUENCE [LARGE SCALE GENOMIC DNA]</scope>
</reference>
<dbReference type="EMBL" id="MHOD01000033">
    <property type="protein sequence ID" value="OGZ57265.1"/>
    <property type="molecule type" value="Genomic_DNA"/>
</dbReference>
<gene>
    <name evidence="1" type="ORF">A2827_01525</name>
</gene>